<proteinExistence type="predicted"/>
<keyword evidence="4" id="KW-1185">Reference proteome</keyword>
<protein>
    <recommendedName>
        <fullName evidence="5">Glycosyltransferase involved in cell wall biosynthesis</fullName>
    </recommendedName>
</protein>
<evidence type="ECO:0000259" key="2">
    <source>
        <dbReference type="Pfam" id="PF13439"/>
    </source>
</evidence>
<sequence length="367" mass="40396">MKILFVTTGLGLGGAERQVCDLADRLVAAGHDVAIAYMVDGISVRPGNEAVRLIPLHCKKTPVGLLQGFLRLRRLVREVRPDVVHSHMVHANILTRLARIGCRMPRLICTAHNTNEGGRIWMYAYRWTDRLADVTTNVSKEAVKVFEEKGAVPPGRMVPIYNGIDVEQFAVNLVQREQLREQMGVEPHHRLLLALGRLVHAKGHDILIDVFARMAGENDNLRLWIAGEGELRQALQQQINAADLQDKVLLLGARSDVPALLNAADVFVLPSRFEGFGLVVAEAMACTKPVVATDAGGVAEVMGGHGWLVPVEAPERLRLAVEEALTLTREQLAVSGQQARQHIVDNFGIDAALRRWLDLYQTGTVSL</sequence>
<dbReference type="GO" id="GO:0016757">
    <property type="term" value="F:glycosyltransferase activity"/>
    <property type="evidence" value="ECO:0007669"/>
    <property type="project" value="InterPro"/>
</dbReference>
<dbReference type="RefSeq" id="WP_068369923.1">
    <property type="nucleotide sequence ID" value="NZ_CP033936.1"/>
</dbReference>
<evidence type="ECO:0000259" key="1">
    <source>
        <dbReference type="Pfam" id="PF00534"/>
    </source>
</evidence>
<dbReference type="Gene3D" id="3.40.50.2000">
    <property type="entry name" value="Glycogen Phosphorylase B"/>
    <property type="match status" value="2"/>
</dbReference>
<dbReference type="Pfam" id="PF13439">
    <property type="entry name" value="Glyco_transf_4"/>
    <property type="match status" value="1"/>
</dbReference>
<dbReference type="OrthoDB" id="570545at2"/>
<organism evidence="3 4">
    <name type="scientific">Kerstersia gyiorum</name>
    <dbReference type="NCBI Taxonomy" id="206506"/>
    <lineage>
        <taxon>Bacteria</taxon>
        <taxon>Pseudomonadati</taxon>
        <taxon>Pseudomonadota</taxon>
        <taxon>Betaproteobacteria</taxon>
        <taxon>Burkholderiales</taxon>
        <taxon>Alcaligenaceae</taxon>
        <taxon>Kerstersia</taxon>
    </lineage>
</organism>
<dbReference type="InterPro" id="IPR028098">
    <property type="entry name" value="Glyco_trans_4-like_N"/>
</dbReference>
<feature type="domain" description="Glycosyltransferase subfamily 4-like N-terminal" evidence="2">
    <location>
        <begin position="13"/>
        <end position="168"/>
    </location>
</feature>
<dbReference type="PANTHER" id="PTHR12526">
    <property type="entry name" value="GLYCOSYLTRANSFERASE"/>
    <property type="match status" value="1"/>
</dbReference>
<comment type="caution">
    <text evidence="3">The sequence shown here is derived from an EMBL/GenBank/DDBJ whole genome shotgun (WGS) entry which is preliminary data.</text>
</comment>
<gene>
    <name evidence="3" type="ORF">AAV32_07720</name>
</gene>
<accession>A0A171KTI0</accession>
<evidence type="ECO:0000313" key="3">
    <source>
        <dbReference type="EMBL" id="KKO72197.1"/>
    </source>
</evidence>
<reference evidence="3 4" key="1">
    <citation type="submission" date="2015-04" db="EMBL/GenBank/DDBJ databases">
        <title>Genome sequence of Kerstersia gyiorum CG1.</title>
        <authorList>
            <person name="Greninger A.L."/>
            <person name="Kozyreva V."/>
            <person name="Chaturvedi V."/>
        </authorList>
    </citation>
    <scope>NUCLEOTIDE SEQUENCE [LARGE SCALE GENOMIC DNA]</scope>
    <source>
        <strain evidence="3 4">CG1</strain>
    </source>
</reference>
<dbReference type="SUPFAM" id="SSF53756">
    <property type="entry name" value="UDP-Glycosyltransferase/glycogen phosphorylase"/>
    <property type="match status" value="1"/>
</dbReference>
<evidence type="ECO:0000313" key="4">
    <source>
        <dbReference type="Proteomes" id="UP000078084"/>
    </source>
</evidence>
<name>A0A171KTI0_9BURK</name>
<dbReference type="AlphaFoldDB" id="A0A171KTI0"/>
<feature type="domain" description="Glycosyl transferase family 1" evidence="1">
    <location>
        <begin position="176"/>
        <end position="341"/>
    </location>
</feature>
<dbReference type="STRING" id="206506.AAV32_07720"/>
<dbReference type="PANTHER" id="PTHR12526:SF630">
    <property type="entry name" value="GLYCOSYLTRANSFERASE"/>
    <property type="match status" value="1"/>
</dbReference>
<dbReference type="PATRIC" id="fig|206506.3.peg.1651"/>
<evidence type="ECO:0008006" key="5">
    <source>
        <dbReference type="Google" id="ProtNLM"/>
    </source>
</evidence>
<dbReference type="EMBL" id="LBNE01000003">
    <property type="protein sequence ID" value="KKO72197.1"/>
    <property type="molecule type" value="Genomic_DNA"/>
</dbReference>
<dbReference type="InterPro" id="IPR001296">
    <property type="entry name" value="Glyco_trans_1"/>
</dbReference>
<dbReference type="Pfam" id="PF00534">
    <property type="entry name" value="Glycos_transf_1"/>
    <property type="match status" value="1"/>
</dbReference>
<dbReference type="Proteomes" id="UP000078084">
    <property type="component" value="Unassembled WGS sequence"/>
</dbReference>